<reference evidence="2" key="1">
    <citation type="journal article" date="2020" name="Stud. Mycol.">
        <title>101 Dothideomycetes genomes: a test case for predicting lifestyles and emergence of pathogens.</title>
        <authorList>
            <person name="Haridas S."/>
            <person name="Albert R."/>
            <person name="Binder M."/>
            <person name="Bloem J."/>
            <person name="Labutti K."/>
            <person name="Salamov A."/>
            <person name="Andreopoulos B."/>
            <person name="Baker S."/>
            <person name="Barry K."/>
            <person name="Bills G."/>
            <person name="Bluhm B."/>
            <person name="Cannon C."/>
            <person name="Castanera R."/>
            <person name="Culley D."/>
            <person name="Daum C."/>
            <person name="Ezra D."/>
            <person name="Gonzalez J."/>
            <person name="Henrissat B."/>
            <person name="Kuo A."/>
            <person name="Liang C."/>
            <person name="Lipzen A."/>
            <person name="Lutzoni F."/>
            <person name="Magnuson J."/>
            <person name="Mondo S."/>
            <person name="Nolan M."/>
            <person name="Ohm R."/>
            <person name="Pangilinan J."/>
            <person name="Park H.-J."/>
            <person name="Ramirez L."/>
            <person name="Alfaro M."/>
            <person name="Sun H."/>
            <person name="Tritt A."/>
            <person name="Yoshinaga Y."/>
            <person name="Zwiers L.-H."/>
            <person name="Turgeon B."/>
            <person name="Goodwin S."/>
            <person name="Spatafora J."/>
            <person name="Crous P."/>
            <person name="Grigoriev I."/>
        </authorList>
    </citation>
    <scope>NUCLEOTIDE SEQUENCE</scope>
    <source>
        <strain evidence="2">CBS 110217</strain>
    </source>
</reference>
<dbReference type="EMBL" id="ML978262">
    <property type="protein sequence ID" value="KAF2025585.1"/>
    <property type="molecule type" value="Genomic_DNA"/>
</dbReference>
<feature type="region of interest" description="Disordered" evidence="1">
    <location>
        <begin position="282"/>
        <end position="329"/>
    </location>
</feature>
<feature type="region of interest" description="Disordered" evidence="1">
    <location>
        <begin position="254"/>
        <end position="273"/>
    </location>
</feature>
<dbReference type="AlphaFoldDB" id="A0A9P4H0W7"/>
<dbReference type="Proteomes" id="UP000799777">
    <property type="component" value="Unassembled WGS sequence"/>
</dbReference>
<feature type="compositionally biased region" description="Low complexity" evidence="1">
    <location>
        <begin position="284"/>
        <end position="296"/>
    </location>
</feature>
<proteinExistence type="predicted"/>
<feature type="compositionally biased region" description="Low complexity" evidence="1">
    <location>
        <begin position="256"/>
        <end position="273"/>
    </location>
</feature>
<evidence type="ECO:0000313" key="2">
    <source>
        <dbReference type="EMBL" id="KAF2025585.1"/>
    </source>
</evidence>
<accession>A0A9P4H0W7</accession>
<gene>
    <name evidence="2" type="ORF">EK21DRAFT_76062</name>
</gene>
<feature type="region of interest" description="Disordered" evidence="1">
    <location>
        <begin position="29"/>
        <end position="48"/>
    </location>
</feature>
<feature type="compositionally biased region" description="Polar residues" evidence="1">
    <location>
        <begin position="218"/>
        <end position="230"/>
    </location>
</feature>
<organism evidence="2 3">
    <name type="scientific">Setomelanomma holmii</name>
    <dbReference type="NCBI Taxonomy" id="210430"/>
    <lineage>
        <taxon>Eukaryota</taxon>
        <taxon>Fungi</taxon>
        <taxon>Dikarya</taxon>
        <taxon>Ascomycota</taxon>
        <taxon>Pezizomycotina</taxon>
        <taxon>Dothideomycetes</taxon>
        <taxon>Pleosporomycetidae</taxon>
        <taxon>Pleosporales</taxon>
        <taxon>Pleosporineae</taxon>
        <taxon>Phaeosphaeriaceae</taxon>
        <taxon>Setomelanomma</taxon>
    </lineage>
</organism>
<comment type="caution">
    <text evidence="2">The sequence shown here is derived from an EMBL/GenBank/DDBJ whole genome shotgun (WGS) entry which is preliminary data.</text>
</comment>
<protein>
    <submittedName>
        <fullName evidence="2">Uncharacterized protein</fullName>
    </submittedName>
</protein>
<evidence type="ECO:0000313" key="3">
    <source>
        <dbReference type="Proteomes" id="UP000799777"/>
    </source>
</evidence>
<evidence type="ECO:0000256" key="1">
    <source>
        <dbReference type="SAM" id="MobiDB-lite"/>
    </source>
</evidence>
<sequence length="375" mass="40805">MTAPPIKNISSATSGKHETAKHWLQRCLRKQPSVQPTDHTGSGGLRDRQYVQRPQTAPSIGTAIDAFTAPAMLAVPTDPINIQTPVCSVSLQRSDSGVVRDVNAWLDASMSTPSPPLMAGLTYWRTTTDPNAKDSIGMQHAIPIARRPDIVRPATSQARQVKPGRTRGKKIVVRMPSLAHNKLEYNTARKQINRRSKSVPVFAIPYEETQPGAPPALMTQSRSFLSSTTREIAEAGSKHSSGQSSDVPLLERSQSRFDSQGSSSLRTSDGSGSIEQRMHAFFLRSSKSGDSTRSSGAAARVTRENSMGEMSEAPTYSSGQIPPSYHSRPASVLTTSSFGCIDGMNDEQRQISQHRAALQRSMKGKIKRFAQNFTT</sequence>
<name>A0A9P4H0W7_9PLEO</name>
<dbReference type="OrthoDB" id="3935253at2759"/>
<keyword evidence="3" id="KW-1185">Reference proteome</keyword>
<feature type="region of interest" description="Disordered" evidence="1">
    <location>
        <begin position="207"/>
        <end position="249"/>
    </location>
</feature>